<dbReference type="AlphaFoldDB" id="A0A9P4KE94"/>
<feature type="region of interest" description="Disordered" evidence="1">
    <location>
        <begin position="132"/>
        <end position="191"/>
    </location>
</feature>
<keyword evidence="2" id="KW-0472">Membrane</keyword>
<accession>A0A9P4KE94</accession>
<dbReference type="Proteomes" id="UP000800093">
    <property type="component" value="Unassembled WGS sequence"/>
</dbReference>
<name>A0A9P4KE94_9PLEO</name>
<keyword evidence="2" id="KW-1133">Transmembrane helix</keyword>
<dbReference type="EMBL" id="ML986594">
    <property type="protein sequence ID" value="KAF2267083.1"/>
    <property type="molecule type" value="Genomic_DNA"/>
</dbReference>
<gene>
    <name evidence="3" type="ORF">CC78DRAFT_577615</name>
</gene>
<protein>
    <recommendedName>
        <fullName evidence="5">Transmembrane protein</fullName>
    </recommendedName>
</protein>
<keyword evidence="2" id="KW-0812">Transmembrane</keyword>
<comment type="caution">
    <text evidence="3">The sequence shown here is derived from an EMBL/GenBank/DDBJ whole genome shotgun (WGS) entry which is preliminary data.</text>
</comment>
<evidence type="ECO:0000313" key="4">
    <source>
        <dbReference type="Proteomes" id="UP000800093"/>
    </source>
</evidence>
<evidence type="ECO:0000313" key="3">
    <source>
        <dbReference type="EMBL" id="KAF2267083.1"/>
    </source>
</evidence>
<proteinExistence type="predicted"/>
<sequence length="203" mass="21208">MGASPLGNPTVGRAEAGFDEDMERRPAAKSIPPRKRLGATQLDIAVVAMPWLSLIGVFAVVVAQKKGLRSGDKRCTDGGCGGVGVFQPSGAAERLLAFSKPRTSAQDSAIAGSIVALPGLCVTTSASGPSGALFRHPSAHRHRAGTERNPEDENGEDVQGQEGPAGASTIHEYRRRPNPPKPLQQKEEEEGIEALLGASGCFF</sequence>
<reference evidence="4" key="1">
    <citation type="journal article" date="2020" name="Stud. Mycol.">
        <title>101 Dothideomycetes genomes: A test case for predicting lifestyles and emergence of pathogens.</title>
        <authorList>
            <person name="Haridas S."/>
            <person name="Albert R."/>
            <person name="Binder M."/>
            <person name="Bloem J."/>
            <person name="LaButti K."/>
            <person name="Salamov A."/>
            <person name="Andreopoulos B."/>
            <person name="Baker S."/>
            <person name="Barry K."/>
            <person name="Bills G."/>
            <person name="Bluhm B."/>
            <person name="Cannon C."/>
            <person name="Castanera R."/>
            <person name="Culley D."/>
            <person name="Daum C."/>
            <person name="Ezra D."/>
            <person name="Gonzalez J."/>
            <person name="Henrissat B."/>
            <person name="Kuo A."/>
            <person name="Liang C."/>
            <person name="Lipzen A."/>
            <person name="Lutzoni F."/>
            <person name="Magnuson J."/>
            <person name="Mondo S."/>
            <person name="Nolan M."/>
            <person name="Ohm R."/>
            <person name="Pangilinan J."/>
            <person name="Park H.-J."/>
            <person name="Ramirez L."/>
            <person name="Alfaro M."/>
            <person name="Sun H."/>
            <person name="Tritt A."/>
            <person name="Yoshinaga Y."/>
            <person name="Zwiers L.-H."/>
            <person name="Turgeon B."/>
            <person name="Goodwin S."/>
            <person name="Spatafora J."/>
            <person name="Crous P."/>
            <person name="Grigoriev I."/>
        </authorList>
    </citation>
    <scope>NUCLEOTIDE SEQUENCE [LARGE SCALE GENOMIC DNA]</scope>
    <source>
        <strain evidence="4">CBS 304.66</strain>
    </source>
</reference>
<evidence type="ECO:0008006" key="5">
    <source>
        <dbReference type="Google" id="ProtNLM"/>
    </source>
</evidence>
<evidence type="ECO:0000256" key="1">
    <source>
        <dbReference type="SAM" id="MobiDB-lite"/>
    </source>
</evidence>
<keyword evidence="4" id="KW-1185">Reference proteome</keyword>
<feature type="region of interest" description="Disordered" evidence="1">
    <location>
        <begin position="1"/>
        <end position="30"/>
    </location>
</feature>
<organism evidence="3 4">
    <name type="scientific">Lojkania enalia</name>
    <dbReference type="NCBI Taxonomy" id="147567"/>
    <lineage>
        <taxon>Eukaryota</taxon>
        <taxon>Fungi</taxon>
        <taxon>Dikarya</taxon>
        <taxon>Ascomycota</taxon>
        <taxon>Pezizomycotina</taxon>
        <taxon>Dothideomycetes</taxon>
        <taxon>Pleosporomycetidae</taxon>
        <taxon>Pleosporales</taxon>
        <taxon>Pleosporales incertae sedis</taxon>
        <taxon>Lojkania</taxon>
    </lineage>
</organism>
<feature type="transmembrane region" description="Helical" evidence="2">
    <location>
        <begin position="44"/>
        <end position="63"/>
    </location>
</feature>
<evidence type="ECO:0000256" key="2">
    <source>
        <dbReference type="SAM" id="Phobius"/>
    </source>
</evidence>